<evidence type="ECO:0000256" key="8">
    <source>
        <dbReference type="ARBA" id="ARBA00023125"/>
    </source>
</evidence>
<evidence type="ECO:0000256" key="4">
    <source>
        <dbReference type="ARBA" id="ARBA00022490"/>
    </source>
</evidence>
<dbReference type="GO" id="GO:0005737">
    <property type="term" value="C:cytoplasm"/>
    <property type="evidence" value="ECO:0007669"/>
    <property type="project" value="UniProtKB-SubCell"/>
</dbReference>
<dbReference type="Pfam" id="PF02463">
    <property type="entry name" value="SMC_N"/>
    <property type="match status" value="1"/>
</dbReference>
<comment type="subcellular location">
    <subcellularLocation>
        <location evidence="1">Cytoplasm</location>
    </subcellularLocation>
</comment>
<name>A0A644UMT3_9ZZZZ</name>
<dbReference type="GO" id="GO:0000731">
    <property type="term" value="P:DNA synthesis involved in DNA repair"/>
    <property type="evidence" value="ECO:0007669"/>
    <property type="project" value="TreeGrafter"/>
</dbReference>
<protein>
    <recommendedName>
        <fullName evidence="3">DNA replication and repair protein RecF</fullName>
    </recommendedName>
</protein>
<evidence type="ECO:0000256" key="5">
    <source>
        <dbReference type="ARBA" id="ARBA00022705"/>
    </source>
</evidence>
<dbReference type="GO" id="GO:0003697">
    <property type="term" value="F:single-stranded DNA binding"/>
    <property type="evidence" value="ECO:0007669"/>
    <property type="project" value="InterPro"/>
</dbReference>
<feature type="domain" description="RecF/RecN/SMC N-terminal" evidence="9">
    <location>
        <begin position="3"/>
        <end position="360"/>
    </location>
</feature>
<evidence type="ECO:0000256" key="3">
    <source>
        <dbReference type="ARBA" id="ARBA00020170"/>
    </source>
</evidence>
<dbReference type="PROSITE" id="PS00617">
    <property type="entry name" value="RECF_1"/>
    <property type="match status" value="1"/>
</dbReference>
<dbReference type="NCBIfam" id="TIGR00611">
    <property type="entry name" value="recf"/>
    <property type="match status" value="1"/>
</dbReference>
<dbReference type="InterPro" id="IPR027417">
    <property type="entry name" value="P-loop_NTPase"/>
</dbReference>
<dbReference type="InterPro" id="IPR003395">
    <property type="entry name" value="RecF/RecN/SMC_N"/>
</dbReference>
<keyword evidence="4" id="KW-0963">Cytoplasm</keyword>
<dbReference type="Gene3D" id="1.20.1050.90">
    <property type="entry name" value="RecF/RecN/SMC, N-terminal domain"/>
    <property type="match status" value="1"/>
</dbReference>
<dbReference type="InterPro" id="IPR018078">
    <property type="entry name" value="DNA-binding_RecF_CS"/>
</dbReference>
<dbReference type="GO" id="GO:0006260">
    <property type="term" value="P:DNA replication"/>
    <property type="evidence" value="ECO:0007669"/>
    <property type="project" value="UniProtKB-KW"/>
</dbReference>
<evidence type="ECO:0000313" key="10">
    <source>
        <dbReference type="EMBL" id="MPL80280.1"/>
    </source>
</evidence>
<sequence>MKILSINLKNFRNYDSLNIKFDSIINIIYGDNAQGKTNLLESIYYTAFGFTYRTRSEEELIKFGRNDFFTDISFSNNFCKNRIIVKKYLKNEKLQKESTFNNNVLKAKDHYGLLNVVFFSPDDLQIVKGEPGLRRKFINLEIAQTNRFYYNLLVKYNKTMLQRNKFLKDSKEKINIDFTQLSVWDSELAKIAASIIIIRLETLKRISKISEEIYSKLTLSKEKLTLDYILKNNNGDDIEIPVKNQKEWEEWYIEEFKIRRNLDLIRCSTSIGPHRDDILIKVNDNNLRIFGSQGQQRSAALALKLAELEFIKEIKEEYPILLLDDVMSELDSKRRKQLLTFIDGKVQTFITVNDKELVKYLSDSKYFYVKNGIMYEE</sequence>
<dbReference type="Gene3D" id="3.40.50.300">
    <property type="entry name" value="P-loop containing nucleotide triphosphate hydrolases"/>
    <property type="match status" value="1"/>
</dbReference>
<comment type="similarity">
    <text evidence="2">Belongs to the RecF family.</text>
</comment>
<organism evidence="10">
    <name type="scientific">bioreactor metagenome</name>
    <dbReference type="NCBI Taxonomy" id="1076179"/>
    <lineage>
        <taxon>unclassified sequences</taxon>
        <taxon>metagenomes</taxon>
        <taxon>ecological metagenomes</taxon>
    </lineage>
</organism>
<evidence type="ECO:0000259" key="9">
    <source>
        <dbReference type="Pfam" id="PF02463"/>
    </source>
</evidence>
<comment type="caution">
    <text evidence="10">The sequence shown here is derived from an EMBL/GenBank/DDBJ whole genome shotgun (WGS) entry which is preliminary data.</text>
</comment>
<gene>
    <name evidence="10" type="primary">recF_11</name>
    <name evidence="10" type="ORF">SDC9_26178</name>
</gene>
<dbReference type="GO" id="GO:0006302">
    <property type="term" value="P:double-strand break repair"/>
    <property type="evidence" value="ECO:0007669"/>
    <property type="project" value="TreeGrafter"/>
</dbReference>
<evidence type="ECO:0000256" key="6">
    <source>
        <dbReference type="ARBA" id="ARBA00022741"/>
    </source>
</evidence>
<reference evidence="10" key="1">
    <citation type="submission" date="2019-08" db="EMBL/GenBank/DDBJ databases">
        <authorList>
            <person name="Kucharzyk K."/>
            <person name="Murdoch R.W."/>
            <person name="Higgins S."/>
            <person name="Loffler F."/>
        </authorList>
    </citation>
    <scope>NUCLEOTIDE SEQUENCE</scope>
</reference>
<evidence type="ECO:0000256" key="1">
    <source>
        <dbReference type="ARBA" id="ARBA00004496"/>
    </source>
</evidence>
<accession>A0A644UMT3</accession>
<dbReference type="GO" id="GO:0005524">
    <property type="term" value="F:ATP binding"/>
    <property type="evidence" value="ECO:0007669"/>
    <property type="project" value="UniProtKB-KW"/>
</dbReference>
<keyword evidence="8" id="KW-0238">DNA-binding</keyword>
<dbReference type="PANTHER" id="PTHR32182:SF0">
    <property type="entry name" value="DNA REPLICATION AND REPAIR PROTEIN RECF"/>
    <property type="match status" value="1"/>
</dbReference>
<dbReference type="InterPro" id="IPR001238">
    <property type="entry name" value="DNA-binding_RecF"/>
</dbReference>
<dbReference type="AlphaFoldDB" id="A0A644UMT3"/>
<dbReference type="InterPro" id="IPR042174">
    <property type="entry name" value="RecF_2"/>
</dbReference>
<keyword evidence="5" id="KW-0235">DNA replication</keyword>
<evidence type="ECO:0000256" key="2">
    <source>
        <dbReference type="ARBA" id="ARBA00008016"/>
    </source>
</evidence>
<evidence type="ECO:0000256" key="7">
    <source>
        <dbReference type="ARBA" id="ARBA00022840"/>
    </source>
</evidence>
<dbReference type="SUPFAM" id="SSF52540">
    <property type="entry name" value="P-loop containing nucleoside triphosphate hydrolases"/>
    <property type="match status" value="1"/>
</dbReference>
<dbReference type="EMBL" id="VSSQ01000135">
    <property type="protein sequence ID" value="MPL80280.1"/>
    <property type="molecule type" value="Genomic_DNA"/>
</dbReference>
<dbReference type="PANTHER" id="PTHR32182">
    <property type="entry name" value="DNA REPLICATION AND REPAIR PROTEIN RECF"/>
    <property type="match status" value="1"/>
</dbReference>
<keyword evidence="6" id="KW-0547">Nucleotide-binding</keyword>
<dbReference type="PROSITE" id="PS00618">
    <property type="entry name" value="RECF_2"/>
    <property type="match status" value="1"/>
</dbReference>
<keyword evidence="7" id="KW-0067">ATP-binding</keyword>
<dbReference type="HAMAP" id="MF_00365">
    <property type="entry name" value="RecF"/>
    <property type="match status" value="1"/>
</dbReference>
<proteinExistence type="inferred from homology"/>